<evidence type="ECO:0000256" key="1">
    <source>
        <dbReference type="ARBA" id="ARBA00022801"/>
    </source>
</evidence>
<name>A0A9P5NGK9_GYMJU</name>
<dbReference type="Proteomes" id="UP000724874">
    <property type="component" value="Unassembled WGS sequence"/>
</dbReference>
<evidence type="ECO:0000313" key="5">
    <source>
        <dbReference type="Proteomes" id="UP000724874"/>
    </source>
</evidence>
<accession>A0A9P5NGK9</accession>
<keyword evidence="5" id="KW-1185">Reference proteome</keyword>
<dbReference type="AlphaFoldDB" id="A0A9P5NGK9"/>
<dbReference type="OrthoDB" id="408373at2759"/>
<keyword evidence="1" id="KW-0378">Hydrolase</keyword>
<dbReference type="InterPro" id="IPR029058">
    <property type="entry name" value="AB_hydrolase_fold"/>
</dbReference>
<dbReference type="InterPro" id="IPR000639">
    <property type="entry name" value="Epox_hydrolase-like"/>
</dbReference>
<comment type="caution">
    <text evidence="4">The sequence shown here is derived from an EMBL/GenBank/DDBJ whole genome shotgun (WGS) entry which is preliminary data.</text>
</comment>
<dbReference type="GO" id="GO:0016787">
    <property type="term" value="F:hydrolase activity"/>
    <property type="evidence" value="ECO:0007669"/>
    <property type="project" value="UniProtKB-KW"/>
</dbReference>
<dbReference type="Pfam" id="PF00561">
    <property type="entry name" value="Abhydrolase_1"/>
    <property type="match status" value="1"/>
</dbReference>
<dbReference type="PRINTS" id="PR00412">
    <property type="entry name" value="EPOXHYDRLASE"/>
</dbReference>
<dbReference type="Gene3D" id="3.40.50.1820">
    <property type="entry name" value="alpha/beta hydrolase"/>
    <property type="match status" value="1"/>
</dbReference>
<feature type="domain" description="AB hydrolase-1" evidence="3">
    <location>
        <begin position="29"/>
        <end position="187"/>
    </location>
</feature>
<evidence type="ECO:0000313" key="4">
    <source>
        <dbReference type="EMBL" id="KAF8885263.1"/>
    </source>
</evidence>
<sequence>MTDKLIRSTTTRRGFVYSYYHNVPSTGKPTILFLHGFPSTHSDWASQISFFSGKGYGVIAPDLLGYGGTSAPDDVSHYRMLNMAEDIIDIFGDLGVDKVIGVAHDWGSILLSRLLNTHSDRFLGAAFLVLGYVAPQADIDNDVQHTVFDEPVDDIWGYFKFFAANDTPALIEKHASIDSFYSLVFPNDPLIWKTDLAPLDKAKQWIEQNKQLPRADFWTHEQKEEHKKALLKKGLRGPCNWYGAALAETNKADEALIAPEAHRVNVPTFYGAALKDYFCLAQVTKQTMGSLCSSVTTKDFETSHWVMLEASDELNDALEQFFDSL</sequence>
<evidence type="ECO:0000256" key="2">
    <source>
        <dbReference type="ARBA" id="ARBA00038334"/>
    </source>
</evidence>
<reference evidence="4" key="1">
    <citation type="submission" date="2020-11" db="EMBL/GenBank/DDBJ databases">
        <authorList>
            <consortium name="DOE Joint Genome Institute"/>
            <person name="Ahrendt S."/>
            <person name="Riley R."/>
            <person name="Andreopoulos W."/>
            <person name="LaButti K."/>
            <person name="Pangilinan J."/>
            <person name="Ruiz-duenas F.J."/>
            <person name="Barrasa J.M."/>
            <person name="Sanchez-Garcia M."/>
            <person name="Camarero S."/>
            <person name="Miyauchi S."/>
            <person name="Serrano A."/>
            <person name="Linde D."/>
            <person name="Babiker R."/>
            <person name="Drula E."/>
            <person name="Ayuso-Fernandez I."/>
            <person name="Pacheco R."/>
            <person name="Padilla G."/>
            <person name="Ferreira P."/>
            <person name="Barriuso J."/>
            <person name="Kellner H."/>
            <person name="Castanera R."/>
            <person name="Alfaro M."/>
            <person name="Ramirez L."/>
            <person name="Pisabarro A.G."/>
            <person name="Kuo A."/>
            <person name="Tritt A."/>
            <person name="Lipzen A."/>
            <person name="He G."/>
            <person name="Yan M."/>
            <person name="Ng V."/>
            <person name="Cullen D."/>
            <person name="Martin F."/>
            <person name="Rosso M.-N."/>
            <person name="Henrissat B."/>
            <person name="Hibbett D."/>
            <person name="Martinez A.T."/>
            <person name="Grigoriev I.V."/>
        </authorList>
    </citation>
    <scope>NUCLEOTIDE SEQUENCE</scope>
    <source>
        <strain evidence="4">AH 44721</strain>
    </source>
</reference>
<dbReference type="PANTHER" id="PTHR43329">
    <property type="entry name" value="EPOXIDE HYDROLASE"/>
    <property type="match status" value="1"/>
</dbReference>
<dbReference type="SUPFAM" id="SSF53474">
    <property type="entry name" value="alpha/beta-Hydrolases"/>
    <property type="match status" value="1"/>
</dbReference>
<evidence type="ECO:0000259" key="3">
    <source>
        <dbReference type="Pfam" id="PF00561"/>
    </source>
</evidence>
<dbReference type="InterPro" id="IPR000073">
    <property type="entry name" value="AB_hydrolase_1"/>
</dbReference>
<protein>
    <submittedName>
        <fullName evidence="4">Alpha/beta-hydrolase</fullName>
    </submittedName>
</protein>
<organism evidence="4 5">
    <name type="scientific">Gymnopilus junonius</name>
    <name type="common">Spectacular rustgill mushroom</name>
    <name type="synonym">Gymnopilus spectabilis subsp. junonius</name>
    <dbReference type="NCBI Taxonomy" id="109634"/>
    <lineage>
        <taxon>Eukaryota</taxon>
        <taxon>Fungi</taxon>
        <taxon>Dikarya</taxon>
        <taxon>Basidiomycota</taxon>
        <taxon>Agaricomycotina</taxon>
        <taxon>Agaricomycetes</taxon>
        <taxon>Agaricomycetidae</taxon>
        <taxon>Agaricales</taxon>
        <taxon>Agaricineae</taxon>
        <taxon>Hymenogastraceae</taxon>
        <taxon>Gymnopilus</taxon>
    </lineage>
</organism>
<gene>
    <name evidence="4" type="ORF">CPB84DRAFT_1850460</name>
</gene>
<proteinExistence type="inferred from homology"/>
<comment type="similarity">
    <text evidence="2">Belongs to the AB hydrolase superfamily. Epoxide hydrolase family.</text>
</comment>
<dbReference type="EMBL" id="JADNYJ010000103">
    <property type="protein sequence ID" value="KAF8885263.1"/>
    <property type="molecule type" value="Genomic_DNA"/>
</dbReference>